<keyword evidence="8" id="KW-1134">Transmembrane beta strand</keyword>
<evidence type="ECO:0000256" key="3">
    <source>
        <dbReference type="ARBA" id="ARBA00004571"/>
    </source>
</evidence>
<comment type="cofactor">
    <cofactor evidence="20">
        <name>Ca(2+)</name>
        <dbReference type="ChEBI" id="CHEBI:29108"/>
    </cofactor>
    <text evidence="20">Binds 1 Ca(2+) ion per monomer.</text>
</comment>
<evidence type="ECO:0000256" key="5">
    <source>
        <dbReference type="ARBA" id="ARBA00011702"/>
    </source>
</evidence>
<sequence>MFVVKLIKILFLFLASLIDLLGEQINIDEESFKFQPNKNVKFLILDNNMKIREIIDINTQQTKKLDLILPNNENFYITILQDDSQDMPELVESLKNNNLEDKISRDKNSLANSSAVEINQKTAYEGYFERNRFFSEFLGFEPDKFNYILPFNVSHNKEPKQSKKVEAKFQISIKKRLYSNLFAKDLDLYFAYTQRSFWQLYDNKNSRPFRESNYEPALYLSYLTKEYPLFFHRIDVGYVHQSNGGNLLNSRSWDRLFIKGTYSKDNFVMGLKAWYRIPEKIEKDDNPDITNYLGFGELSLGYLYSKHLLTLSIRNNLKYSNKGAILVDYSYPIYKNFYLYLQYFNGYGESLSDYNNSINRFGIGVLLNR</sequence>
<evidence type="ECO:0000256" key="17">
    <source>
        <dbReference type="ARBA" id="ARBA00023237"/>
    </source>
</evidence>
<evidence type="ECO:0000256" key="1">
    <source>
        <dbReference type="ARBA" id="ARBA00000111"/>
    </source>
</evidence>
<evidence type="ECO:0000256" key="14">
    <source>
        <dbReference type="ARBA" id="ARBA00022963"/>
    </source>
</evidence>
<keyword evidence="9" id="KW-0812">Transmembrane</keyword>
<dbReference type="GO" id="GO:0046872">
    <property type="term" value="F:metal ion binding"/>
    <property type="evidence" value="ECO:0007669"/>
    <property type="project" value="UniProtKB-KW"/>
</dbReference>
<evidence type="ECO:0000256" key="12">
    <source>
        <dbReference type="ARBA" id="ARBA00022801"/>
    </source>
</evidence>
<comment type="catalytic activity">
    <reaction evidence="1">
        <text>a 1,2-diacyl-sn-glycero-3-phosphocholine + H2O = a 2-acyl-sn-glycero-3-phosphocholine + a fatty acid + H(+)</text>
        <dbReference type="Rhea" id="RHEA:18689"/>
        <dbReference type="ChEBI" id="CHEBI:15377"/>
        <dbReference type="ChEBI" id="CHEBI:15378"/>
        <dbReference type="ChEBI" id="CHEBI:28868"/>
        <dbReference type="ChEBI" id="CHEBI:57643"/>
        <dbReference type="ChEBI" id="CHEBI:57875"/>
        <dbReference type="EC" id="3.1.1.32"/>
    </reaction>
</comment>
<evidence type="ECO:0000256" key="15">
    <source>
        <dbReference type="ARBA" id="ARBA00023098"/>
    </source>
</evidence>
<evidence type="ECO:0000256" key="7">
    <source>
        <dbReference type="ARBA" id="ARBA00013278"/>
    </source>
</evidence>
<comment type="subcellular location">
    <subcellularLocation>
        <location evidence="3">Cell outer membrane</location>
        <topology evidence="3">Multi-pass membrane protein</topology>
    </subcellularLocation>
</comment>
<accession>A0A2U8FFX8</accession>
<evidence type="ECO:0000313" key="21">
    <source>
        <dbReference type="EMBL" id="AWI34948.1"/>
    </source>
</evidence>
<dbReference type="GO" id="GO:0016042">
    <property type="term" value="P:lipid catabolic process"/>
    <property type="evidence" value="ECO:0007669"/>
    <property type="project" value="UniProtKB-KW"/>
</dbReference>
<evidence type="ECO:0000256" key="10">
    <source>
        <dbReference type="ARBA" id="ARBA00022723"/>
    </source>
</evidence>
<keyword evidence="14" id="KW-0442">Lipid degradation</keyword>
<keyword evidence="16" id="KW-0472">Membrane</keyword>
<keyword evidence="13 20" id="KW-0106">Calcium</keyword>
<evidence type="ECO:0000256" key="8">
    <source>
        <dbReference type="ARBA" id="ARBA00022452"/>
    </source>
</evidence>
<keyword evidence="17" id="KW-0998">Cell outer membrane</keyword>
<dbReference type="PANTHER" id="PTHR40457">
    <property type="entry name" value="PHOSPHOLIPASE A1"/>
    <property type="match status" value="1"/>
</dbReference>
<feature type="binding site" description="in dimeric form" evidence="20">
    <location>
        <position position="206"/>
    </location>
    <ligand>
        <name>Ca(2+)</name>
        <dbReference type="ChEBI" id="CHEBI:29108"/>
        <label>1</label>
    </ligand>
</feature>
<comment type="subunit">
    <text evidence="5">Homodimer; dimerization is reversible, and the dimeric form is the active one.</text>
</comment>
<feature type="active site" description="Proton acceptor" evidence="19">
    <location>
        <position position="240"/>
    </location>
</feature>
<dbReference type="EC" id="3.1.1.32" evidence="6"/>
<dbReference type="Pfam" id="PF02253">
    <property type="entry name" value="PLA1"/>
    <property type="match status" value="1"/>
</dbReference>
<feature type="binding site" description="in dimeric form" evidence="20">
    <location>
        <position position="285"/>
    </location>
    <ligand>
        <name>Ca(2+)</name>
        <dbReference type="ChEBI" id="CHEBI:29108"/>
        <label>1</label>
    </ligand>
</feature>
<dbReference type="InterPro" id="IPR036541">
    <property type="entry name" value="PLipase_A1_sf"/>
</dbReference>
<feature type="active site" description="Nucleophile" evidence="19">
    <location>
        <position position="242"/>
    </location>
</feature>
<dbReference type="AlphaFoldDB" id="A0A2U8FFX8"/>
<evidence type="ECO:0000256" key="2">
    <source>
        <dbReference type="ARBA" id="ARBA00001604"/>
    </source>
</evidence>
<evidence type="ECO:0000256" key="19">
    <source>
        <dbReference type="PIRSR" id="PIRSR603187-1"/>
    </source>
</evidence>
<protein>
    <recommendedName>
        <fullName evidence="18">Phosphatidylcholine 1-acylhydrolase</fullName>
        <ecNumber evidence="6">3.1.1.32</ecNumber>
        <ecNumber evidence="7">3.1.1.4</ecNumber>
    </recommendedName>
</protein>
<keyword evidence="10 20" id="KW-0479">Metal-binding</keyword>
<dbReference type="PANTHER" id="PTHR40457:SF1">
    <property type="entry name" value="PHOSPHOLIPASE A1"/>
    <property type="match status" value="1"/>
</dbReference>
<evidence type="ECO:0000256" key="4">
    <source>
        <dbReference type="ARBA" id="ARBA00010525"/>
    </source>
</evidence>
<organism evidence="21 22">
    <name type="scientific">Helicobacter apodemus</name>
    <dbReference type="NCBI Taxonomy" id="135569"/>
    <lineage>
        <taxon>Bacteria</taxon>
        <taxon>Pseudomonadati</taxon>
        <taxon>Campylobacterota</taxon>
        <taxon>Epsilonproteobacteria</taxon>
        <taxon>Campylobacterales</taxon>
        <taxon>Helicobacteraceae</taxon>
        <taxon>Helicobacter</taxon>
    </lineage>
</organism>
<dbReference type="Gene3D" id="2.40.230.10">
    <property type="entry name" value="Phospholipase A1"/>
    <property type="match status" value="1"/>
</dbReference>
<evidence type="ECO:0000256" key="9">
    <source>
        <dbReference type="ARBA" id="ARBA00022692"/>
    </source>
</evidence>
<feature type="binding site" description="in dimeric form" evidence="20">
    <location>
        <position position="250"/>
    </location>
    <ligand>
        <name>Ca(2+)</name>
        <dbReference type="ChEBI" id="CHEBI:29108"/>
        <label>1</label>
    </ligand>
</feature>
<evidence type="ECO:0000256" key="20">
    <source>
        <dbReference type="PIRSR" id="PIRSR603187-2"/>
    </source>
</evidence>
<comment type="similarity">
    <text evidence="4">Belongs to the phospholipase A1 family.</text>
</comment>
<keyword evidence="12" id="KW-0378">Hydrolase</keyword>
<evidence type="ECO:0000256" key="11">
    <source>
        <dbReference type="ARBA" id="ARBA00022729"/>
    </source>
</evidence>
<dbReference type="GO" id="GO:0004623">
    <property type="term" value="F:phospholipase A2 activity"/>
    <property type="evidence" value="ECO:0007669"/>
    <property type="project" value="UniProtKB-EC"/>
</dbReference>
<keyword evidence="15" id="KW-0443">Lipid metabolism</keyword>
<dbReference type="PRINTS" id="PR01486">
    <property type="entry name" value="PHPHLIPASEA1"/>
</dbReference>
<proteinExistence type="inferred from homology"/>
<dbReference type="KEGG" id="had:CDV25_09360"/>
<evidence type="ECO:0000313" key="22">
    <source>
        <dbReference type="Proteomes" id="UP000244890"/>
    </source>
</evidence>
<evidence type="ECO:0000256" key="13">
    <source>
        <dbReference type="ARBA" id="ARBA00022837"/>
    </source>
</evidence>
<gene>
    <name evidence="21" type="ORF">CDV25_09360</name>
</gene>
<dbReference type="EC" id="3.1.1.4" evidence="7"/>
<dbReference type="GO" id="GO:0008970">
    <property type="term" value="F:phospholipase A1 activity"/>
    <property type="evidence" value="ECO:0007669"/>
    <property type="project" value="UniProtKB-EC"/>
</dbReference>
<dbReference type="Proteomes" id="UP000244890">
    <property type="component" value="Chromosome"/>
</dbReference>
<evidence type="ECO:0000256" key="16">
    <source>
        <dbReference type="ARBA" id="ARBA00023136"/>
    </source>
</evidence>
<dbReference type="RefSeq" id="WP_108911709.1">
    <property type="nucleotide sequence ID" value="NZ_CP021886.1"/>
</dbReference>
<dbReference type="EMBL" id="CP021886">
    <property type="protein sequence ID" value="AWI34948.1"/>
    <property type="molecule type" value="Genomic_DNA"/>
</dbReference>
<dbReference type="SUPFAM" id="SSF56931">
    <property type="entry name" value="Outer membrane phospholipase A (OMPLA)"/>
    <property type="match status" value="1"/>
</dbReference>
<comment type="catalytic activity">
    <reaction evidence="2">
        <text>a 1,2-diacyl-sn-glycero-3-phosphocholine + H2O = a 1-acyl-sn-glycero-3-phosphocholine + a fatty acid + H(+)</text>
        <dbReference type="Rhea" id="RHEA:15801"/>
        <dbReference type="ChEBI" id="CHEBI:15377"/>
        <dbReference type="ChEBI" id="CHEBI:15378"/>
        <dbReference type="ChEBI" id="CHEBI:28868"/>
        <dbReference type="ChEBI" id="CHEBI:57643"/>
        <dbReference type="ChEBI" id="CHEBI:58168"/>
        <dbReference type="EC" id="3.1.1.4"/>
    </reaction>
</comment>
<dbReference type="InterPro" id="IPR003187">
    <property type="entry name" value="PLipase_A1"/>
</dbReference>
<keyword evidence="11" id="KW-0732">Signal</keyword>
<dbReference type="GO" id="GO:0009279">
    <property type="term" value="C:cell outer membrane"/>
    <property type="evidence" value="ECO:0007669"/>
    <property type="project" value="UniProtKB-SubCell"/>
</dbReference>
<evidence type="ECO:0000256" key="18">
    <source>
        <dbReference type="ARBA" id="ARBA00032375"/>
    </source>
</evidence>
<name>A0A2U8FFX8_9HELI</name>
<evidence type="ECO:0000256" key="6">
    <source>
        <dbReference type="ARBA" id="ARBA00013179"/>
    </source>
</evidence>
<dbReference type="OrthoDB" id="188433at2"/>
<reference evidence="21 22" key="1">
    <citation type="submission" date="2017-06" db="EMBL/GenBank/DDBJ databases">
        <title>Complete genome of Helicobacter apodemus.</title>
        <authorList>
            <person name="Cho S."/>
        </authorList>
    </citation>
    <scope>NUCLEOTIDE SEQUENCE [LARGE SCALE GENOMIC DNA]</scope>
    <source>
        <strain evidence="22">SNUVETPUB-15-01</strain>
    </source>
</reference>